<evidence type="ECO:0000313" key="7">
    <source>
        <dbReference type="Proteomes" id="UP000256845"/>
    </source>
</evidence>
<dbReference type="InterPro" id="IPR016162">
    <property type="entry name" value="Ald_DH_N"/>
</dbReference>
<gene>
    <name evidence="6" type="ORF">DFP90_11527</name>
</gene>
<evidence type="ECO:0000256" key="3">
    <source>
        <dbReference type="PROSITE-ProRule" id="PRU10007"/>
    </source>
</evidence>
<dbReference type="InterPro" id="IPR016161">
    <property type="entry name" value="Ald_DH/histidinol_DH"/>
</dbReference>
<organism evidence="6 7">
    <name type="scientific">Aestuariispira insulae</name>
    <dbReference type="NCBI Taxonomy" id="1461337"/>
    <lineage>
        <taxon>Bacteria</taxon>
        <taxon>Pseudomonadati</taxon>
        <taxon>Pseudomonadota</taxon>
        <taxon>Alphaproteobacteria</taxon>
        <taxon>Rhodospirillales</taxon>
        <taxon>Kiloniellaceae</taxon>
        <taxon>Aestuariispira</taxon>
    </lineage>
</organism>
<dbReference type="Proteomes" id="UP000256845">
    <property type="component" value="Unassembled WGS sequence"/>
</dbReference>
<proteinExistence type="inferred from homology"/>
<evidence type="ECO:0000256" key="1">
    <source>
        <dbReference type="ARBA" id="ARBA00009986"/>
    </source>
</evidence>
<feature type="domain" description="Aldehyde dehydrogenase" evidence="5">
    <location>
        <begin position="31"/>
        <end position="493"/>
    </location>
</feature>
<dbReference type="Pfam" id="PF00171">
    <property type="entry name" value="Aldedh"/>
    <property type="match status" value="1"/>
</dbReference>
<keyword evidence="2 4" id="KW-0560">Oxidoreductase</keyword>
<sequence length="497" mass="52839">MSDLLNRLRAEALETGRIEGLPGDMFINGQWRAAATGNRMETLDPGTGEAFAEFAAGGAAEVEEAVAGSDKAFKEVWRKAAPVERANILRRAARLMRENEERLAVVETLDSGKTVSEALGDVRGSARLLDYYAGAADKLQGDTIPLGPDYMSWTMIEPVGVTAHIIPWNYPTSTMIRGIAPALAAGCTAVVKPAETTPLTALMIAELFQKAGLPNGVLNVVTGTGVEAGAPLVSDPRVRHITFTGSVGTGSRVMEAAAKNIASVTLELGGKSPAIVLADCDLDRTVEDMIWAIYSNAGQICSAGSRLVIERSIHAEFLEKLAKRADELTVGHGLRQPDVGAINSAMQLDKIAGYVEDARSRGVTVAAGGERATDLESGKGWFFRPTILDNVEHQDRVIQEEIFGPVLSVQVTDGVEQALEYANGTDFGLAAAIYTADITKALRLARDIDAGQLYINEYYAGGVEVPFGGNKLSGFGREKGLAGLEAYCKIKAVTARI</sequence>
<keyword evidence="7" id="KW-1185">Reference proteome</keyword>
<dbReference type="PROSITE" id="PS00070">
    <property type="entry name" value="ALDEHYDE_DEHYDR_CYS"/>
    <property type="match status" value="1"/>
</dbReference>
<dbReference type="AlphaFoldDB" id="A0A3D9H441"/>
<comment type="similarity">
    <text evidence="1 4">Belongs to the aldehyde dehydrogenase family.</text>
</comment>
<evidence type="ECO:0000313" key="6">
    <source>
        <dbReference type="EMBL" id="RED44274.1"/>
    </source>
</evidence>
<accession>A0A3D9H441</accession>
<reference evidence="6 7" key="1">
    <citation type="submission" date="2018-07" db="EMBL/GenBank/DDBJ databases">
        <title>Genomic Encyclopedia of Type Strains, Phase III (KMG-III): the genomes of soil and plant-associated and newly described type strains.</title>
        <authorList>
            <person name="Whitman W."/>
        </authorList>
    </citation>
    <scope>NUCLEOTIDE SEQUENCE [LARGE SCALE GENOMIC DNA]</scope>
    <source>
        <strain evidence="6 7">CECT 8488</strain>
    </source>
</reference>
<dbReference type="InterPro" id="IPR015590">
    <property type="entry name" value="Aldehyde_DH_dom"/>
</dbReference>
<dbReference type="Gene3D" id="3.40.309.10">
    <property type="entry name" value="Aldehyde Dehydrogenase, Chain A, domain 2"/>
    <property type="match status" value="1"/>
</dbReference>
<dbReference type="RefSeq" id="WP_115939100.1">
    <property type="nucleotide sequence ID" value="NZ_QRDW01000015.1"/>
</dbReference>
<dbReference type="OrthoDB" id="9772584at2"/>
<feature type="active site" evidence="3">
    <location>
        <position position="267"/>
    </location>
</feature>
<evidence type="ECO:0000256" key="4">
    <source>
        <dbReference type="RuleBase" id="RU003345"/>
    </source>
</evidence>
<dbReference type="GO" id="GO:0016620">
    <property type="term" value="F:oxidoreductase activity, acting on the aldehyde or oxo group of donors, NAD or NADP as acceptor"/>
    <property type="evidence" value="ECO:0007669"/>
    <property type="project" value="InterPro"/>
</dbReference>
<dbReference type="Gene3D" id="3.40.605.10">
    <property type="entry name" value="Aldehyde Dehydrogenase, Chain A, domain 1"/>
    <property type="match status" value="1"/>
</dbReference>
<name>A0A3D9H441_9PROT</name>
<dbReference type="PROSITE" id="PS00687">
    <property type="entry name" value="ALDEHYDE_DEHYDR_GLU"/>
    <property type="match status" value="1"/>
</dbReference>
<dbReference type="FunFam" id="3.40.309.10:FF:000012">
    <property type="entry name" value="Betaine aldehyde dehydrogenase"/>
    <property type="match status" value="1"/>
</dbReference>
<dbReference type="InterPro" id="IPR029510">
    <property type="entry name" value="Ald_DH_CS_GLU"/>
</dbReference>
<protein>
    <submittedName>
        <fullName evidence="6">Aldehyde dehydrogenase (NAD+)/betaine-aldehyde dehydrogenase</fullName>
    </submittedName>
</protein>
<evidence type="ECO:0000259" key="5">
    <source>
        <dbReference type="Pfam" id="PF00171"/>
    </source>
</evidence>
<dbReference type="PANTHER" id="PTHR11699">
    <property type="entry name" value="ALDEHYDE DEHYDROGENASE-RELATED"/>
    <property type="match status" value="1"/>
</dbReference>
<evidence type="ECO:0000256" key="2">
    <source>
        <dbReference type="ARBA" id="ARBA00023002"/>
    </source>
</evidence>
<dbReference type="FunFam" id="3.40.605.10:FF:000007">
    <property type="entry name" value="NAD/NADP-dependent betaine aldehyde dehydrogenase"/>
    <property type="match status" value="1"/>
</dbReference>
<dbReference type="SUPFAM" id="SSF53720">
    <property type="entry name" value="ALDH-like"/>
    <property type="match status" value="1"/>
</dbReference>
<comment type="caution">
    <text evidence="6">The sequence shown here is derived from an EMBL/GenBank/DDBJ whole genome shotgun (WGS) entry which is preliminary data.</text>
</comment>
<dbReference type="InterPro" id="IPR016163">
    <property type="entry name" value="Ald_DH_C"/>
</dbReference>
<dbReference type="EMBL" id="QRDW01000015">
    <property type="protein sequence ID" value="RED44274.1"/>
    <property type="molecule type" value="Genomic_DNA"/>
</dbReference>
<dbReference type="CDD" id="cd07109">
    <property type="entry name" value="ALDH_AAS00426"/>
    <property type="match status" value="1"/>
</dbReference>
<dbReference type="InterPro" id="IPR016160">
    <property type="entry name" value="Ald_DH_CS_CYS"/>
</dbReference>